<evidence type="ECO:0000259" key="1">
    <source>
        <dbReference type="Pfam" id="PF11972"/>
    </source>
</evidence>
<organism evidence="2 3">
    <name type="scientific">Sphingomonas bisphenolicum</name>
    <dbReference type="NCBI Taxonomy" id="296544"/>
    <lineage>
        <taxon>Bacteria</taxon>
        <taxon>Pseudomonadati</taxon>
        <taxon>Pseudomonadota</taxon>
        <taxon>Alphaproteobacteria</taxon>
        <taxon>Sphingomonadales</taxon>
        <taxon>Sphingomonadaceae</taxon>
        <taxon>Sphingomonas</taxon>
    </lineage>
</organism>
<keyword evidence="3" id="KW-1185">Reference proteome</keyword>
<gene>
    <name evidence="2" type="ORF">SBA_ch2_7290</name>
</gene>
<feature type="domain" description="HTH DNA binding" evidence="1">
    <location>
        <begin position="249"/>
        <end position="301"/>
    </location>
</feature>
<accession>A0ABM7G4Q6</accession>
<sequence length="331" mass="35789">MESDTPLLSLYADAQAALARIEERRRLSPVRRPWKIRCFIAERQALAWIDSTSVEANAFTVDGRGSIGGAPFDLTHWRQAVGAPVALDTLRTDSIGLLDWLGVDDAPASAGRWATPGLSIADIRPRVAQWQAEAAALPPAPPLIHGAHLALAWRRRAPIGRGDVVASFLIGDRNGPGRWDASFGGLVALGFQVSGAAWKIAGQSQLDRLWLQAIALGARNHLDQEARLRIYAERAATYIASRRRPGRLKEVLMLAMSRPVVSSTLVTRQLGVTSAGAIKLLSIATDAGLLVERTGQSSYRHYAIPVTHIRHPAASPDPLADPQAVDLWSDV</sequence>
<evidence type="ECO:0000313" key="3">
    <source>
        <dbReference type="Proteomes" id="UP001059971"/>
    </source>
</evidence>
<protein>
    <recommendedName>
        <fullName evidence="1">HTH DNA binding domain-containing protein</fullName>
    </recommendedName>
</protein>
<name>A0ABM7G4Q6_9SPHN</name>
<reference evidence="2" key="1">
    <citation type="submission" date="2018-07" db="EMBL/GenBank/DDBJ databases">
        <title>Complete genome sequence of Sphingomonas bisphenolicum strain AO1, a bisphenol A degradative bacterium isolated from Japanese farm field.</title>
        <authorList>
            <person name="Murakami M."/>
            <person name="Koh M."/>
            <person name="Koba S."/>
            <person name="Matsumura Y."/>
        </authorList>
    </citation>
    <scope>NUCLEOTIDE SEQUENCE</scope>
    <source>
        <strain evidence="2">AO1</strain>
    </source>
</reference>
<dbReference type="EMBL" id="AP018818">
    <property type="protein sequence ID" value="BBF72196.1"/>
    <property type="molecule type" value="Genomic_DNA"/>
</dbReference>
<evidence type="ECO:0000313" key="2">
    <source>
        <dbReference type="EMBL" id="BBF72196.1"/>
    </source>
</evidence>
<proteinExistence type="predicted"/>
<dbReference type="Pfam" id="PF11972">
    <property type="entry name" value="HTH_13"/>
    <property type="match status" value="1"/>
</dbReference>
<dbReference type="InterPro" id="IPR021068">
    <property type="entry name" value="HTH_DNA-bd"/>
</dbReference>
<dbReference type="Proteomes" id="UP001059971">
    <property type="component" value="Chromosome 2"/>
</dbReference>
<dbReference type="RefSeq" id="WP_261937050.1">
    <property type="nucleotide sequence ID" value="NZ_AP018818.1"/>
</dbReference>